<accession>A0A7F5RIV7</accession>
<protein>
    <submittedName>
        <fullName evidence="4">SWI/SNF-related matrix-associated actin-dependent regulator of chromatin subfamily A-like protein 1</fullName>
    </submittedName>
</protein>
<feature type="domain" description="Helicase ATP-binding" evidence="2">
    <location>
        <begin position="58"/>
        <end position="214"/>
    </location>
</feature>
<dbReference type="PROSITE" id="PS51192">
    <property type="entry name" value="HELICASE_ATP_BIND_1"/>
    <property type="match status" value="1"/>
</dbReference>
<dbReference type="InterPro" id="IPR038718">
    <property type="entry name" value="SNF2-like_sf"/>
</dbReference>
<keyword evidence="1" id="KW-0378">Hydrolase</keyword>
<dbReference type="GO" id="GO:0043596">
    <property type="term" value="C:nuclear replication fork"/>
    <property type="evidence" value="ECO:0007669"/>
    <property type="project" value="TreeGrafter"/>
</dbReference>
<dbReference type="InterPro" id="IPR014001">
    <property type="entry name" value="Helicase_ATP-bd"/>
</dbReference>
<gene>
    <name evidence="4" type="primary">LOC108743132</name>
</gene>
<dbReference type="AlphaFoldDB" id="A0A7F5RIV7"/>
<evidence type="ECO:0000259" key="2">
    <source>
        <dbReference type="PROSITE" id="PS51192"/>
    </source>
</evidence>
<dbReference type="CDD" id="cd18010">
    <property type="entry name" value="DEXHc_HARP_SMARCAL1"/>
    <property type="match status" value="1"/>
</dbReference>
<dbReference type="PANTHER" id="PTHR45766">
    <property type="entry name" value="DNA ANNEALING HELICASE AND ENDONUCLEASE ZRANB3 FAMILY MEMBER"/>
    <property type="match status" value="1"/>
</dbReference>
<name>A0A7F5RIV7_AGRPL</name>
<proteinExistence type="predicted"/>
<evidence type="ECO:0000256" key="1">
    <source>
        <dbReference type="ARBA" id="ARBA00022801"/>
    </source>
</evidence>
<evidence type="ECO:0000313" key="3">
    <source>
        <dbReference type="Proteomes" id="UP000192223"/>
    </source>
</evidence>
<organism evidence="3 4">
    <name type="scientific">Agrilus planipennis</name>
    <name type="common">Emerald ash borer</name>
    <name type="synonym">Agrilus marcopoli</name>
    <dbReference type="NCBI Taxonomy" id="224129"/>
    <lineage>
        <taxon>Eukaryota</taxon>
        <taxon>Metazoa</taxon>
        <taxon>Ecdysozoa</taxon>
        <taxon>Arthropoda</taxon>
        <taxon>Hexapoda</taxon>
        <taxon>Insecta</taxon>
        <taxon>Pterygota</taxon>
        <taxon>Neoptera</taxon>
        <taxon>Endopterygota</taxon>
        <taxon>Coleoptera</taxon>
        <taxon>Polyphaga</taxon>
        <taxon>Elateriformia</taxon>
        <taxon>Buprestoidea</taxon>
        <taxon>Buprestidae</taxon>
        <taxon>Agrilinae</taxon>
        <taxon>Agrilus</taxon>
    </lineage>
</organism>
<dbReference type="Gene3D" id="3.40.50.10810">
    <property type="entry name" value="Tandem AAA-ATPase domain"/>
    <property type="match status" value="1"/>
</dbReference>
<dbReference type="GO" id="GO:0006281">
    <property type="term" value="P:DNA repair"/>
    <property type="evidence" value="ECO:0007669"/>
    <property type="project" value="TreeGrafter"/>
</dbReference>
<dbReference type="KEGG" id="apln:108743132"/>
<keyword evidence="3" id="KW-1185">Reference proteome</keyword>
<dbReference type="InterPro" id="IPR000330">
    <property type="entry name" value="SNF2_N"/>
</dbReference>
<dbReference type="GO" id="GO:0031297">
    <property type="term" value="P:replication fork processing"/>
    <property type="evidence" value="ECO:0007669"/>
    <property type="project" value="TreeGrafter"/>
</dbReference>
<dbReference type="GO" id="GO:0005524">
    <property type="term" value="F:ATP binding"/>
    <property type="evidence" value="ECO:0007669"/>
    <property type="project" value="InterPro"/>
</dbReference>
<dbReference type="Proteomes" id="UP000192223">
    <property type="component" value="Unplaced"/>
</dbReference>
<dbReference type="SMART" id="SM00487">
    <property type="entry name" value="DEXDc"/>
    <property type="match status" value="1"/>
</dbReference>
<evidence type="ECO:0000313" key="4">
    <source>
        <dbReference type="RefSeq" id="XP_025835934.1"/>
    </source>
</evidence>
<dbReference type="GeneID" id="108743132"/>
<dbReference type="Pfam" id="PF00176">
    <property type="entry name" value="SNF2-rel_dom"/>
    <property type="match status" value="1"/>
</dbReference>
<dbReference type="InterPro" id="IPR027417">
    <property type="entry name" value="P-loop_NTPase"/>
</dbReference>
<dbReference type="GO" id="GO:0016787">
    <property type="term" value="F:hydrolase activity"/>
    <property type="evidence" value="ECO:0007669"/>
    <property type="project" value="UniProtKB-KW"/>
</dbReference>
<dbReference type="PANTHER" id="PTHR45766:SF6">
    <property type="entry name" value="SWI_SNF-RELATED MATRIX-ASSOCIATED ACTIN-DEPENDENT REGULATOR OF CHROMATIN SUBFAMILY A-LIKE PROTEIN 1"/>
    <property type="match status" value="1"/>
</dbReference>
<dbReference type="InParanoid" id="A0A7F5RIV7"/>
<dbReference type="OrthoDB" id="2801544at2759"/>
<dbReference type="RefSeq" id="XP_025835934.1">
    <property type="nucleotide sequence ID" value="XM_025980149.1"/>
</dbReference>
<dbReference type="SUPFAM" id="SSF52540">
    <property type="entry name" value="P-loop containing nucleoside triphosphate hydrolases"/>
    <property type="match status" value="1"/>
</dbReference>
<reference evidence="4" key="1">
    <citation type="submission" date="2025-08" db="UniProtKB">
        <authorList>
            <consortium name="RefSeq"/>
        </authorList>
    </citation>
    <scope>IDENTIFICATION</scope>
    <source>
        <tissue evidence="4">Entire body</tissue>
    </source>
</reference>
<sequence length="379" mass="42854">MLHTKLLLLQPDVITIGLPQFVVNSFHMAKLDNSKIDLSKIDSKLQNALMPFQKEGVYFGIDKNGRCLIADDMGLGKTFQALAIADYYRDDWPILIVTTSSTKNIWEETIHKFLPSVSIMDTQYMVSTKDYIGDTRILITSHDMMTRALSKLVEKRFGIIIIDESHVLKNFKAKCTKAAIELCKIARRVILLSGTPALSRPSELYSQLSLIDHKFFGSFYEYSKRYCDAKATKFGWDATGKSNLQELELILSKHFMIRRTKDEVLKSLPEKKRQVVTLDVDLKQLKEDEQIHFNTLASKCNKLKMGPDKQGALLLFFAETSKIKIPSVRNVIATVFGVCEDHQGGWSRCILVRSNRPLSSFCAMVIGLGEALMGRLAST</sequence>